<reference evidence="1 2" key="1">
    <citation type="submission" date="2016-04" db="EMBL/GenBank/DDBJ databases">
        <title>Complete genome sequence and analysis of deep-sea sediment isolate, Amycolatopsis sp. WP1.</title>
        <authorList>
            <person name="Wang H."/>
            <person name="Chen S."/>
            <person name="Wu Q."/>
        </authorList>
    </citation>
    <scope>NUCLEOTIDE SEQUENCE [LARGE SCALE GENOMIC DNA]</scope>
    <source>
        <strain evidence="1 2">WP1</strain>
    </source>
</reference>
<organism evidence="1 2">
    <name type="scientific">Amycolatopsis albispora</name>
    <dbReference type="NCBI Taxonomy" id="1804986"/>
    <lineage>
        <taxon>Bacteria</taxon>
        <taxon>Bacillati</taxon>
        <taxon>Actinomycetota</taxon>
        <taxon>Actinomycetes</taxon>
        <taxon>Pseudonocardiales</taxon>
        <taxon>Pseudonocardiaceae</taxon>
        <taxon>Amycolatopsis</taxon>
    </lineage>
</organism>
<dbReference type="OrthoDB" id="2562278at2"/>
<dbReference type="KEGG" id="aab:A4R43_15270"/>
<dbReference type="Pfam" id="PF13814">
    <property type="entry name" value="Replic_Relax"/>
    <property type="match status" value="1"/>
</dbReference>
<evidence type="ECO:0000313" key="1">
    <source>
        <dbReference type="EMBL" id="AXB43721.1"/>
    </source>
</evidence>
<proteinExistence type="predicted"/>
<accession>A0A344L6P7</accession>
<evidence type="ECO:0008006" key="3">
    <source>
        <dbReference type="Google" id="ProtNLM"/>
    </source>
</evidence>
<protein>
    <recommendedName>
        <fullName evidence="3">Replication-relaxation</fullName>
    </recommendedName>
</protein>
<evidence type="ECO:0000313" key="2">
    <source>
        <dbReference type="Proteomes" id="UP000250434"/>
    </source>
</evidence>
<sequence length="341" mass="37840">MGGGAGRRLRGAPGRRRAGEPDASVWFRLVERDRRVLELLAEHRVLTTGQITAVEFSSVRRAQDRMRQLRGLGVVFSFRDSYATGGTSESRFALGYVGARMMAARRAVTPPTAKEHTQRLERLALWPKLAHHLGVNDFFCRLAAYSNPARPALAASPDAGALTQWWSERRCADFFWTHQGVKGEARIRPDGYGCWESGGRVVRFFLEYDTGTESLRVVARKISGYGGFPSDRFGVLLFSFHSARRETAFRAGLGKMLGGYDAGVVIATTARDLPAQEYPAGPVWALWSAREPCPARERLRLADLPERGPRVRHHTPDLPYGRAAFAPNDPAVFRLLSTDAA</sequence>
<gene>
    <name evidence="1" type="ORF">A4R43_15270</name>
</gene>
<dbReference type="InterPro" id="IPR025855">
    <property type="entry name" value="Replic_Relax"/>
</dbReference>
<dbReference type="AlphaFoldDB" id="A0A344L6P7"/>
<dbReference type="EMBL" id="CP015163">
    <property type="protein sequence ID" value="AXB43721.1"/>
    <property type="molecule type" value="Genomic_DNA"/>
</dbReference>
<keyword evidence="2" id="KW-1185">Reference proteome</keyword>
<dbReference type="Proteomes" id="UP000250434">
    <property type="component" value="Chromosome"/>
</dbReference>
<name>A0A344L6P7_9PSEU</name>